<dbReference type="InterPro" id="IPR005944">
    <property type="entry name" value="Pro_iminopeptidase"/>
</dbReference>
<evidence type="ECO:0000256" key="10">
    <source>
        <dbReference type="RuleBase" id="RU003421"/>
    </source>
</evidence>
<protein>
    <recommendedName>
        <fullName evidence="8 10">Proline iminopeptidase</fullName>
        <shortName evidence="8">PIP</shortName>
        <ecNumber evidence="8 10">3.4.11.5</ecNumber>
    </recommendedName>
    <alternativeName>
        <fullName evidence="8">Prolyl aminopeptidase</fullName>
    </alternativeName>
</protein>
<comment type="catalytic activity">
    <reaction evidence="1 8 10">
        <text>Release of N-terminal proline from a peptide.</text>
        <dbReference type="EC" id="3.4.11.5"/>
    </reaction>
</comment>
<dbReference type="SUPFAM" id="SSF53474">
    <property type="entry name" value="alpha/beta-Hydrolases"/>
    <property type="match status" value="1"/>
</dbReference>
<evidence type="ECO:0000256" key="3">
    <source>
        <dbReference type="ARBA" id="ARBA00010088"/>
    </source>
</evidence>
<feature type="compositionally biased region" description="Polar residues" evidence="11">
    <location>
        <begin position="1"/>
        <end position="11"/>
    </location>
</feature>
<name>A0A4R8CN99_9ACTN</name>
<evidence type="ECO:0000256" key="11">
    <source>
        <dbReference type="SAM" id="MobiDB-lite"/>
    </source>
</evidence>
<feature type="active site" description="Proton donor" evidence="9">
    <location>
        <position position="297"/>
    </location>
</feature>
<dbReference type="Proteomes" id="UP000295146">
    <property type="component" value="Unassembled WGS sequence"/>
</dbReference>
<dbReference type="PRINTS" id="PR00793">
    <property type="entry name" value="PROAMNOPTASE"/>
</dbReference>
<reference evidence="13 14" key="1">
    <citation type="submission" date="2019-03" db="EMBL/GenBank/DDBJ databases">
        <title>Genomic Encyclopedia of Type Strains, Phase III (KMG-III): the genomes of soil and plant-associated and newly described type strains.</title>
        <authorList>
            <person name="Whitman W."/>
        </authorList>
    </citation>
    <scope>NUCLEOTIDE SEQUENCE [LARGE SCALE GENOMIC DNA]</scope>
    <source>
        <strain evidence="13 14">VKM Ac-2573</strain>
    </source>
</reference>
<dbReference type="EMBL" id="SODP01000001">
    <property type="protein sequence ID" value="TDW77588.1"/>
    <property type="molecule type" value="Genomic_DNA"/>
</dbReference>
<sequence length="317" mass="34902">MSGTHSSTEVRQSGMLETGDGNRVYWEERGNPDGKPALIVHGGPGGGSPSGTPKLFDPERYRIILFDQRGCGRSTPHASELATDMSLNTTEHLLRDMEQLRAQLEVERWLLFGGSWGSALSVAYAERHPERVSEMVLPAFWLMGRAEVDWLYRGGVAQLFPAEWERFRNDVTEPGDVVAAYVTLMNDPDVQVRSRAALNWSAWEDAVLSLELHGKPAPFSDRASADLLAFARICAHYATHDGWFDDGALLRGAEILAGIPGVIIHGRLDLSCPFDAAWKFAQAWPSAELVTFADAGHKGSPAMHEYVRNTVARFAGL</sequence>
<dbReference type="RefSeq" id="WP_134102424.1">
    <property type="nucleotide sequence ID" value="NZ_SODP01000001.1"/>
</dbReference>
<keyword evidence="7 8" id="KW-0378">Hydrolase</keyword>
<feature type="domain" description="AB hydrolase-1" evidence="12">
    <location>
        <begin position="38"/>
        <end position="298"/>
    </location>
</feature>
<dbReference type="InterPro" id="IPR002410">
    <property type="entry name" value="Peptidase_S33"/>
</dbReference>
<dbReference type="PANTHER" id="PTHR43722:SF1">
    <property type="entry name" value="PROLINE IMINOPEPTIDASE"/>
    <property type="match status" value="1"/>
</dbReference>
<dbReference type="InterPro" id="IPR000073">
    <property type="entry name" value="AB_hydrolase_1"/>
</dbReference>
<evidence type="ECO:0000313" key="13">
    <source>
        <dbReference type="EMBL" id="TDW77588.1"/>
    </source>
</evidence>
<evidence type="ECO:0000256" key="6">
    <source>
        <dbReference type="ARBA" id="ARBA00022670"/>
    </source>
</evidence>
<evidence type="ECO:0000256" key="4">
    <source>
        <dbReference type="ARBA" id="ARBA00022438"/>
    </source>
</evidence>
<dbReference type="EC" id="3.4.11.5" evidence="8 10"/>
<proteinExistence type="inferred from homology"/>
<dbReference type="PIRSF" id="PIRSF006431">
    <property type="entry name" value="Pept_S33"/>
    <property type="match status" value="1"/>
</dbReference>
<dbReference type="Pfam" id="PF00561">
    <property type="entry name" value="Abhydrolase_1"/>
    <property type="match status" value="1"/>
</dbReference>
<comment type="subcellular location">
    <subcellularLocation>
        <location evidence="2 8">Cytoplasm</location>
    </subcellularLocation>
</comment>
<feature type="region of interest" description="Disordered" evidence="11">
    <location>
        <begin position="1"/>
        <end position="37"/>
    </location>
</feature>
<evidence type="ECO:0000256" key="5">
    <source>
        <dbReference type="ARBA" id="ARBA00022490"/>
    </source>
</evidence>
<evidence type="ECO:0000256" key="1">
    <source>
        <dbReference type="ARBA" id="ARBA00001585"/>
    </source>
</evidence>
<evidence type="ECO:0000256" key="2">
    <source>
        <dbReference type="ARBA" id="ARBA00004496"/>
    </source>
</evidence>
<dbReference type="GO" id="GO:0004177">
    <property type="term" value="F:aminopeptidase activity"/>
    <property type="evidence" value="ECO:0007669"/>
    <property type="project" value="UniProtKB-UniRule"/>
</dbReference>
<dbReference type="OrthoDB" id="9796770at2"/>
<gene>
    <name evidence="13" type="ORF">EV653_2758</name>
</gene>
<dbReference type="Gene3D" id="3.40.50.1820">
    <property type="entry name" value="alpha/beta hydrolase"/>
    <property type="match status" value="1"/>
</dbReference>
<keyword evidence="4 8" id="KW-0031">Aminopeptidase</keyword>
<comment type="caution">
    <text evidence="13">The sequence shown here is derived from an EMBL/GenBank/DDBJ whole genome shotgun (WGS) entry which is preliminary data.</text>
</comment>
<dbReference type="NCBIfam" id="TIGR01249">
    <property type="entry name" value="pro_imino_pep_1"/>
    <property type="match status" value="1"/>
</dbReference>
<feature type="active site" description="Nucleophile" evidence="9">
    <location>
        <position position="115"/>
    </location>
</feature>
<dbReference type="InterPro" id="IPR029058">
    <property type="entry name" value="AB_hydrolase_fold"/>
</dbReference>
<evidence type="ECO:0000256" key="9">
    <source>
        <dbReference type="PIRSR" id="PIRSR006431-1"/>
    </source>
</evidence>
<keyword evidence="5 8" id="KW-0963">Cytoplasm</keyword>
<comment type="similarity">
    <text evidence="3 8 10">Belongs to the peptidase S33 family.</text>
</comment>
<dbReference type="PRINTS" id="PR00111">
    <property type="entry name" value="ABHYDROLASE"/>
</dbReference>
<evidence type="ECO:0000256" key="8">
    <source>
        <dbReference type="PIRNR" id="PIRNR006431"/>
    </source>
</evidence>
<feature type="active site" evidence="9">
    <location>
        <position position="269"/>
    </location>
</feature>
<keyword evidence="6 8" id="KW-0645">Protease</keyword>
<dbReference type="AlphaFoldDB" id="A0A4R8CN99"/>
<organism evidence="13 14">
    <name type="scientific">Kribbella pratensis</name>
    <dbReference type="NCBI Taxonomy" id="2512112"/>
    <lineage>
        <taxon>Bacteria</taxon>
        <taxon>Bacillati</taxon>
        <taxon>Actinomycetota</taxon>
        <taxon>Actinomycetes</taxon>
        <taxon>Propionibacteriales</taxon>
        <taxon>Kribbellaceae</taxon>
        <taxon>Kribbella</taxon>
    </lineage>
</organism>
<dbReference type="PANTHER" id="PTHR43722">
    <property type="entry name" value="PROLINE IMINOPEPTIDASE"/>
    <property type="match status" value="1"/>
</dbReference>
<evidence type="ECO:0000313" key="14">
    <source>
        <dbReference type="Proteomes" id="UP000295146"/>
    </source>
</evidence>
<dbReference type="GO" id="GO:0005737">
    <property type="term" value="C:cytoplasm"/>
    <property type="evidence" value="ECO:0007669"/>
    <property type="project" value="UniProtKB-SubCell"/>
</dbReference>
<evidence type="ECO:0000259" key="12">
    <source>
        <dbReference type="Pfam" id="PF00561"/>
    </source>
</evidence>
<dbReference type="GO" id="GO:0006508">
    <property type="term" value="P:proteolysis"/>
    <property type="evidence" value="ECO:0007669"/>
    <property type="project" value="UniProtKB-KW"/>
</dbReference>
<keyword evidence="14" id="KW-1185">Reference proteome</keyword>
<evidence type="ECO:0000256" key="7">
    <source>
        <dbReference type="ARBA" id="ARBA00022801"/>
    </source>
</evidence>
<accession>A0A4R8CN99</accession>